<reference evidence="1 2" key="1">
    <citation type="submission" date="2023-10" db="EMBL/GenBank/DDBJ databases">
        <title>Sorlinia euscelidii gen. nov., sp. nov., an acetic acid bacteria isolated from the gut of Euscelidius variegatus emitter.</title>
        <authorList>
            <person name="Michoud G."/>
            <person name="Marasco R."/>
            <person name="Seferji K."/>
            <person name="Gonella E."/>
            <person name="Garuglieri E."/>
            <person name="Alma A."/>
            <person name="Mapelli F."/>
            <person name="Borin S."/>
            <person name="Daffonchio D."/>
            <person name="Crotti E."/>
        </authorList>
    </citation>
    <scope>NUCLEOTIDE SEQUENCE [LARGE SCALE GENOMIC DNA]</scope>
    <source>
        <strain evidence="1 2">EV16P</strain>
    </source>
</reference>
<evidence type="ECO:0000313" key="2">
    <source>
        <dbReference type="Proteomes" id="UP001312908"/>
    </source>
</evidence>
<dbReference type="EMBL" id="JAWJZY010000002">
    <property type="protein sequence ID" value="MEE8658667.1"/>
    <property type="molecule type" value="Genomic_DNA"/>
</dbReference>
<proteinExistence type="predicted"/>
<comment type="caution">
    <text evidence="1">The sequence shown here is derived from an EMBL/GenBank/DDBJ whole genome shotgun (WGS) entry which is preliminary data.</text>
</comment>
<evidence type="ECO:0000313" key="1">
    <source>
        <dbReference type="EMBL" id="MEE8658667.1"/>
    </source>
</evidence>
<dbReference type="Proteomes" id="UP001312908">
    <property type="component" value="Unassembled WGS sequence"/>
</dbReference>
<gene>
    <name evidence="1" type="ORF">DOFOFD_06550</name>
</gene>
<keyword evidence="2" id="KW-1185">Reference proteome</keyword>
<accession>A0ABU7U1F0</accession>
<organism evidence="1 2">
    <name type="scientific">Sorlinia euscelidii</name>
    <dbReference type="NCBI Taxonomy" id="3081148"/>
    <lineage>
        <taxon>Bacteria</taxon>
        <taxon>Pseudomonadati</taxon>
        <taxon>Pseudomonadota</taxon>
        <taxon>Alphaproteobacteria</taxon>
        <taxon>Acetobacterales</taxon>
        <taxon>Acetobacteraceae</taxon>
        <taxon>Sorlinia</taxon>
    </lineage>
</organism>
<protein>
    <submittedName>
        <fullName evidence="1">Uncharacterized protein</fullName>
    </submittedName>
</protein>
<name>A0ABU7U1F0_9PROT</name>
<sequence>MLGVLVGAVHLIGPQHITELTHHFTDDAPGWHGVEHPAARWTDGCAVLKLPDQSAQSCASILLHVRILSCGPYLTDLKKNANKAEAVAA</sequence>